<accession>A0ABS8UKG8</accession>
<organism evidence="1 2">
    <name type="scientific">Datura stramonium</name>
    <name type="common">Jimsonweed</name>
    <name type="synonym">Common thornapple</name>
    <dbReference type="NCBI Taxonomy" id="4076"/>
    <lineage>
        <taxon>Eukaryota</taxon>
        <taxon>Viridiplantae</taxon>
        <taxon>Streptophyta</taxon>
        <taxon>Embryophyta</taxon>
        <taxon>Tracheophyta</taxon>
        <taxon>Spermatophyta</taxon>
        <taxon>Magnoliopsida</taxon>
        <taxon>eudicotyledons</taxon>
        <taxon>Gunneridae</taxon>
        <taxon>Pentapetalae</taxon>
        <taxon>asterids</taxon>
        <taxon>lamiids</taxon>
        <taxon>Solanales</taxon>
        <taxon>Solanaceae</taxon>
        <taxon>Solanoideae</taxon>
        <taxon>Datureae</taxon>
        <taxon>Datura</taxon>
    </lineage>
</organism>
<name>A0ABS8UKG8_DATST</name>
<dbReference type="EMBL" id="JACEIK010002141">
    <property type="protein sequence ID" value="MCD9559374.1"/>
    <property type="molecule type" value="Genomic_DNA"/>
</dbReference>
<reference evidence="1 2" key="1">
    <citation type="journal article" date="2021" name="BMC Genomics">
        <title>Datura genome reveals duplications of psychoactive alkaloid biosynthetic genes and high mutation rate following tissue culture.</title>
        <authorList>
            <person name="Rajewski A."/>
            <person name="Carter-House D."/>
            <person name="Stajich J."/>
            <person name="Litt A."/>
        </authorList>
    </citation>
    <scope>NUCLEOTIDE SEQUENCE [LARGE SCALE GENOMIC DNA]</scope>
    <source>
        <strain evidence="1">AR-01</strain>
    </source>
</reference>
<evidence type="ECO:0000313" key="1">
    <source>
        <dbReference type="EMBL" id="MCD9559374.1"/>
    </source>
</evidence>
<keyword evidence="2" id="KW-1185">Reference proteome</keyword>
<feature type="non-terminal residue" evidence="1">
    <location>
        <position position="1"/>
    </location>
</feature>
<gene>
    <name evidence="1" type="ORF">HAX54_017295</name>
</gene>
<dbReference type="Proteomes" id="UP000823775">
    <property type="component" value="Unassembled WGS sequence"/>
</dbReference>
<evidence type="ECO:0000313" key="2">
    <source>
        <dbReference type="Proteomes" id="UP000823775"/>
    </source>
</evidence>
<protein>
    <submittedName>
        <fullName evidence="1">Uncharacterized protein</fullName>
    </submittedName>
</protein>
<proteinExistence type="predicted"/>
<feature type="non-terminal residue" evidence="1">
    <location>
        <position position="64"/>
    </location>
</feature>
<sequence length="64" mass="6680">LAQDRGNALGMNKATCAGNCGSQVPTYGRRSSARAGAMQRPNPVEFVVITSNAHAYCGSQPANR</sequence>
<comment type="caution">
    <text evidence="1">The sequence shown here is derived from an EMBL/GenBank/DDBJ whole genome shotgun (WGS) entry which is preliminary data.</text>
</comment>